<dbReference type="GO" id="GO:0005546">
    <property type="term" value="F:phosphatidylinositol-4,5-bisphosphate binding"/>
    <property type="evidence" value="ECO:0007669"/>
    <property type="project" value="TreeGrafter"/>
</dbReference>
<dbReference type="InterPro" id="IPR028258">
    <property type="entry name" value="Sec3-PIP2_bind"/>
</dbReference>
<dbReference type="Pfam" id="PF15277">
    <property type="entry name" value="Sec3-PIP2_bind"/>
    <property type="match status" value="1"/>
</dbReference>
<evidence type="ECO:0000259" key="6">
    <source>
        <dbReference type="SMART" id="SM01313"/>
    </source>
</evidence>
<protein>
    <submittedName>
        <fullName evidence="7">DEKNAAC104270</fullName>
    </submittedName>
</protein>
<proteinExistence type="inferred from homology"/>
<feature type="region of interest" description="Disordered" evidence="5">
    <location>
        <begin position="226"/>
        <end position="436"/>
    </location>
</feature>
<dbReference type="PANTHER" id="PTHR16092:SF14">
    <property type="entry name" value="EXOCYST COMPLEX COMPONENT 1 ISOFORM X1"/>
    <property type="match status" value="1"/>
</dbReference>
<organism evidence="7 8">
    <name type="scientific">Brettanomyces naardenensis</name>
    <name type="common">Yeast</name>
    <dbReference type="NCBI Taxonomy" id="13370"/>
    <lineage>
        <taxon>Eukaryota</taxon>
        <taxon>Fungi</taxon>
        <taxon>Dikarya</taxon>
        <taxon>Ascomycota</taxon>
        <taxon>Saccharomycotina</taxon>
        <taxon>Pichiomycetes</taxon>
        <taxon>Pichiales</taxon>
        <taxon>Pichiaceae</taxon>
        <taxon>Brettanomyces</taxon>
    </lineage>
</organism>
<feature type="compositionally biased region" description="Basic residues" evidence="5">
    <location>
        <begin position="295"/>
        <end position="304"/>
    </location>
</feature>
<reference evidence="7 8" key="1">
    <citation type="submission" date="2018-12" db="EMBL/GenBank/DDBJ databases">
        <authorList>
            <person name="Tiukova I."/>
            <person name="Dainat J."/>
        </authorList>
    </citation>
    <scope>NUCLEOTIDE SEQUENCE [LARGE SCALE GENOMIC DNA]</scope>
</reference>
<accession>A0A448YPW0</accession>
<dbReference type="FunCoup" id="A0A448YPW0">
    <property type="interactions" value="64"/>
</dbReference>
<dbReference type="GO" id="GO:0006887">
    <property type="term" value="P:exocytosis"/>
    <property type="evidence" value="ECO:0007669"/>
    <property type="project" value="UniProtKB-KW"/>
</dbReference>
<sequence length="1331" mass="150161">MANQPKLPPPQQVRSQPVQAQPFQPGHKVANSLDLARQYERDIYQIDKFLFRERDEQGRRLENYIAHVRVVEDSRSPNQRPPENSPAINKKSRYLILTVKISGRMRLHKARENPDGLIQIGRTWDFDQLSAIELDPEVPTGFLFVMGKRYYWETHSPKERRVWVGTVLEHYIKYTNGGVPELVNSSVEYFHLEKLLASLRGNGGNWNGAADAAAASPSPAIPIQAVAKSSTQDTDATVYSQSSTPSNTHPASLPVQKTPKTPSSRPSLHFGHSRNASVTSHEEGKHKSRGMLSPFRRKSSSKKKKESEQDELIREQSERTTAQKERADQLRRQVQQEKDRQMNALRSRQAQEEKMRLEAGRMQLAAEKIHQETERKRQLQQESQRQAELEKAREEEREKLGSKHVAQPPDEENSNELEREKSIASSIEFVGHRKNLDEIEKITESDLKGDASNDYDDFLEDYADDESLDEPSEPHTAPLRLSVAVGEHNGDLSLTRSIDDTLQNSNYKSIDSSADLPDDIKKLVAPAGGFNDSGISDASEGEIGEKPLQLLVPSKKATAVPDESRPHARSRAFSRVEEEKKDNDFSDLFEEIGYDPMKDDYASLERKLLKELERLQSDKINALTQATDVGSALKSSVENALQQCAKIDTGLSFFGVQLSGFKDNVDYIEKQGHGLQVETTNKKLLKKELNEILYSVDVSDDKLRYLLKSEITLTGNNTKIEGILKELYSSLMKMKGSTSKEDRSSQLSSMKALREKRMKLDDVSHSFAANVKRDVARVFKSTSLSLTSKLQSVSVSDDFMSTFFRPVLLKKLSSLLALGGLIAFVKQISEDDYNEIVAIFTSTFHDFYCNFGERVLSQFDYQLRQISFSKFSFNSPPRDFILDDSCKSKVSGTSARSKKPGNRILEELGLASNESSENGDSVDGGKTQDFATNAILEILLEIYLNVMSLQQEVSTEIFSLSSSLGSQFESIVKVPINDRVQQFASREDFLGGSVETDREISDSVYELMKTLFGTSTNGLFRSLSDVAKQNILQPPSILVLLQNMSLKVASTNQEYIYSRFTKLESRIRTIWERQTEDQVQEISTTEVLCRVMNFSKAFPVYFRNVEHNLSSFKLHHVEELQVHQKLISSSEFIWGIINQTLIKGSSSNHLTLLLNYKWLVDQMKDLVLVPSSIKTQVDELRSNEMGSYTEQLAGKHEIGELTRFVDGLEGLIKSNTDPSKTNSYSRENLEKLLGKFKGNNLKLTIKSLAADLQGELAGKCFSESSELENIYSLSLGREIEKDLFNNCLNSLAIAYTSTFSKLNPILKQYYEGVTSPVDKIVINYNFGKEQS</sequence>
<evidence type="ECO:0000256" key="3">
    <source>
        <dbReference type="ARBA" id="ARBA00022483"/>
    </source>
</evidence>
<feature type="compositionally biased region" description="Basic and acidic residues" evidence="5">
    <location>
        <begin position="367"/>
        <end position="401"/>
    </location>
</feature>
<feature type="compositionally biased region" description="Basic and acidic residues" evidence="5">
    <location>
        <begin position="349"/>
        <end position="359"/>
    </location>
</feature>
<dbReference type="GO" id="GO:0006893">
    <property type="term" value="P:Golgi to plasma membrane transport"/>
    <property type="evidence" value="ECO:0007669"/>
    <property type="project" value="TreeGrafter"/>
</dbReference>
<dbReference type="GO" id="GO:0005886">
    <property type="term" value="C:plasma membrane"/>
    <property type="evidence" value="ECO:0007669"/>
    <property type="project" value="TreeGrafter"/>
</dbReference>
<dbReference type="PANTHER" id="PTHR16092">
    <property type="entry name" value="SEC3/SYNTAXIN-RELATED"/>
    <property type="match status" value="1"/>
</dbReference>
<evidence type="ECO:0000256" key="1">
    <source>
        <dbReference type="ARBA" id="ARBA00006518"/>
    </source>
</evidence>
<keyword evidence="2" id="KW-0813">Transport</keyword>
<feature type="compositionally biased region" description="Basic and acidic residues" evidence="5">
    <location>
        <begin position="305"/>
        <end position="341"/>
    </location>
</feature>
<dbReference type="GO" id="GO:0000145">
    <property type="term" value="C:exocyst"/>
    <property type="evidence" value="ECO:0007669"/>
    <property type="project" value="InterPro"/>
</dbReference>
<dbReference type="Gene3D" id="2.30.29.90">
    <property type="match status" value="1"/>
</dbReference>
<dbReference type="Pfam" id="PF09763">
    <property type="entry name" value="Sec3_CC"/>
    <property type="match status" value="1"/>
</dbReference>
<dbReference type="STRING" id="13370.A0A448YPW0"/>
<dbReference type="InParanoid" id="A0A448YPW0"/>
<feature type="region of interest" description="Disordered" evidence="5">
    <location>
        <begin position="555"/>
        <end position="576"/>
    </location>
</feature>
<dbReference type="CDD" id="cd13315">
    <property type="entry name" value="PH_Sec3"/>
    <property type="match status" value="1"/>
</dbReference>
<keyword evidence="3" id="KW-0268">Exocytosis</keyword>
<dbReference type="InterPro" id="IPR048628">
    <property type="entry name" value="Sec3_C"/>
</dbReference>
<name>A0A448YPW0_BRENA</name>
<keyword evidence="4" id="KW-0175">Coiled coil</keyword>
<evidence type="ECO:0000256" key="5">
    <source>
        <dbReference type="SAM" id="MobiDB-lite"/>
    </source>
</evidence>
<evidence type="ECO:0000256" key="2">
    <source>
        <dbReference type="ARBA" id="ARBA00022448"/>
    </source>
</evidence>
<dbReference type="Pfam" id="PF20654">
    <property type="entry name" value="Sec3_C-term"/>
    <property type="match status" value="1"/>
</dbReference>
<dbReference type="SMART" id="SM01313">
    <property type="entry name" value="Sec3-PIP2_bind"/>
    <property type="match status" value="1"/>
</dbReference>
<evidence type="ECO:0000313" key="8">
    <source>
        <dbReference type="Proteomes" id="UP000290900"/>
    </source>
</evidence>
<keyword evidence="8" id="KW-1185">Reference proteome</keyword>
<dbReference type="InterPro" id="IPR019160">
    <property type="entry name" value="Sec3_CC"/>
</dbReference>
<feature type="region of interest" description="Disordered" evidence="5">
    <location>
        <begin position="1"/>
        <end position="29"/>
    </location>
</feature>
<evidence type="ECO:0000313" key="7">
    <source>
        <dbReference type="EMBL" id="VEU22941.1"/>
    </source>
</evidence>
<feature type="compositionally biased region" description="Polar residues" evidence="5">
    <location>
        <begin position="228"/>
        <end position="250"/>
    </location>
</feature>
<dbReference type="EMBL" id="CAACVR010000034">
    <property type="protein sequence ID" value="VEU22941.1"/>
    <property type="molecule type" value="Genomic_DNA"/>
</dbReference>
<gene>
    <name evidence="7" type="ORF">BRENAR_LOCUS3672</name>
</gene>
<feature type="domain" description="Exocyst complex component Sec3 PIP2-binding N-terminal" evidence="6">
    <location>
        <begin position="88"/>
        <end position="174"/>
    </location>
</feature>
<evidence type="ECO:0000256" key="4">
    <source>
        <dbReference type="ARBA" id="ARBA00023054"/>
    </source>
</evidence>
<feature type="compositionally biased region" description="Low complexity" evidence="5">
    <location>
        <begin position="12"/>
        <end position="22"/>
    </location>
</feature>
<comment type="similarity">
    <text evidence="1">Belongs to the SEC3 family.</text>
</comment>
<dbReference type="Proteomes" id="UP000290900">
    <property type="component" value="Unassembled WGS sequence"/>
</dbReference>
<dbReference type="OrthoDB" id="27109at2759"/>
<feature type="compositionally biased region" description="Pro residues" evidence="5">
    <location>
        <begin position="1"/>
        <end position="11"/>
    </location>
</feature>